<feature type="domain" description="Ig-like" evidence="1">
    <location>
        <begin position="55"/>
        <end position="116"/>
    </location>
</feature>
<dbReference type="InterPro" id="IPR036116">
    <property type="entry name" value="FN3_sf"/>
</dbReference>
<evidence type="ECO:0000259" key="2">
    <source>
        <dbReference type="PROSITE" id="PS50853"/>
    </source>
</evidence>
<dbReference type="WBParaSite" id="Hba_16818">
    <property type="protein sequence ID" value="Hba_16818"/>
    <property type="gene ID" value="Hba_16818"/>
</dbReference>
<dbReference type="PROSITE" id="PS50853">
    <property type="entry name" value="FN3"/>
    <property type="match status" value="1"/>
</dbReference>
<dbReference type="InterPro" id="IPR036179">
    <property type="entry name" value="Ig-like_dom_sf"/>
</dbReference>
<name>A0A1I7XH53_HETBA</name>
<dbReference type="SUPFAM" id="SSF48726">
    <property type="entry name" value="Immunoglobulin"/>
    <property type="match status" value="1"/>
</dbReference>
<keyword evidence="3" id="KW-1185">Reference proteome</keyword>
<evidence type="ECO:0000259" key="1">
    <source>
        <dbReference type="PROSITE" id="PS50835"/>
    </source>
</evidence>
<dbReference type="Pfam" id="PF13927">
    <property type="entry name" value="Ig_3"/>
    <property type="match status" value="1"/>
</dbReference>
<dbReference type="PROSITE" id="PS50835">
    <property type="entry name" value="IG_LIKE"/>
    <property type="match status" value="1"/>
</dbReference>
<dbReference type="Proteomes" id="UP000095283">
    <property type="component" value="Unplaced"/>
</dbReference>
<feature type="domain" description="Fibronectin type-III" evidence="2">
    <location>
        <begin position="1"/>
        <end position="51"/>
    </location>
</feature>
<dbReference type="SUPFAM" id="SSF49265">
    <property type="entry name" value="Fibronectin type III"/>
    <property type="match status" value="1"/>
</dbReference>
<dbReference type="Gene3D" id="2.60.40.10">
    <property type="entry name" value="Immunoglobulins"/>
    <property type="match status" value="2"/>
</dbReference>
<sequence length="116" mass="12848">MLINTVDDPTTRSAVIPQLREETPYTFKIRGKNRLGPGLPSAPFSATTWLGARPPQVSVTPAEHIEKEPSNDELSIECEASGVPKPKIIWLWSGQLVEDGKSSLHICKVQRRNISM</sequence>
<dbReference type="InterPro" id="IPR013783">
    <property type="entry name" value="Ig-like_fold"/>
</dbReference>
<dbReference type="AlphaFoldDB" id="A0A1I7XH53"/>
<evidence type="ECO:0000313" key="3">
    <source>
        <dbReference type="Proteomes" id="UP000095283"/>
    </source>
</evidence>
<proteinExistence type="predicted"/>
<accession>A0A1I7XH53</accession>
<dbReference type="InterPro" id="IPR003961">
    <property type="entry name" value="FN3_dom"/>
</dbReference>
<evidence type="ECO:0000313" key="4">
    <source>
        <dbReference type="WBParaSite" id="Hba_16818"/>
    </source>
</evidence>
<organism evidence="3 4">
    <name type="scientific">Heterorhabditis bacteriophora</name>
    <name type="common">Entomopathogenic nematode worm</name>
    <dbReference type="NCBI Taxonomy" id="37862"/>
    <lineage>
        <taxon>Eukaryota</taxon>
        <taxon>Metazoa</taxon>
        <taxon>Ecdysozoa</taxon>
        <taxon>Nematoda</taxon>
        <taxon>Chromadorea</taxon>
        <taxon>Rhabditida</taxon>
        <taxon>Rhabditina</taxon>
        <taxon>Rhabditomorpha</taxon>
        <taxon>Strongyloidea</taxon>
        <taxon>Heterorhabditidae</taxon>
        <taxon>Heterorhabditis</taxon>
    </lineage>
</organism>
<dbReference type="CDD" id="cd00063">
    <property type="entry name" value="FN3"/>
    <property type="match status" value="1"/>
</dbReference>
<protein>
    <submittedName>
        <fullName evidence="4">Ig-like domain-containing protein</fullName>
    </submittedName>
</protein>
<reference evidence="4" key="1">
    <citation type="submission" date="2016-11" db="UniProtKB">
        <authorList>
            <consortium name="WormBaseParasite"/>
        </authorList>
    </citation>
    <scope>IDENTIFICATION</scope>
</reference>
<dbReference type="InterPro" id="IPR007110">
    <property type="entry name" value="Ig-like_dom"/>
</dbReference>